<evidence type="ECO:0000313" key="1">
    <source>
        <dbReference type="EMBL" id="KAK5934707.1"/>
    </source>
</evidence>
<dbReference type="EMBL" id="JAURVH010001514">
    <property type="protein sequence ID" value="KAK5934707.1"/>
    <property type="molecule type" value="Genomic_DNA"/>
</dbReference>
<dbReference type="AlphaFoldDB" id="A0AAN8E4Y0"/>
<organism evidence="1 2">
    <name type="scientific">Champsocephalus gunnari</name>
    <name type="common">Mackerel icefish</name>
    <dbReference type="NCBI Taxonomy" id="52237"/>
    <lineage>
        <taxon>Eukaryota</taxon>
        <taxon>Metazoa</taxon>
        <taxon>Chordata</taxon>
        <taxon>Craniata</taxon>
        <taxon>Vertebrata</taxon>
        <taxon>Euteleostomi</taxon>
        <taxon>Actinopterygii</taxon>
        <taxon>Neopterygii</taxon>
        <taxon>Teleostei</taxon>
        <taxon>Neoteleostei</taxon>
        <taxon>Acanthomorphata</taxon>
        <taxon>Eupercaria</taxon>
        <taxon>Perciformes</taxon>
        <taxon>Notothenioidei</taxon>
        <taxon>Channichthyidae</taxon>
        <taxon>Champsocephalus</taxon>
    </lineage>
</organism>
<protein>
    <submittedName>
        <fullName evidence="1">Uncharacterized protein</fullName>
    </submittedName>
</protein>
<name>A0AAN8E4Y0_CHAGU</name>
<proteinExistence type="predicted"/>
<sequence>MVSFWQPYSQCGGSSAAPPPPFLKEKPLWFDGGGGETYRGGTCNMSLAAVPLGEVAPAGRPFDVMPRQTLADGCPGLKQDARALSGLSPREHSRCIWLWREGEGGIKYNNTSSFHPRAGELMLTSYLRLTGLRLGSNPSRTRAPEGDLPTRRLAFGFTLLVI</sequence>
<dbReference type="Proteomes" id="UP001331515">
    <property type="component" value="Unassembled WGS sequence"/>
</dbReference>
<accession>A0AAN8E4Y0</accession>
<evidence type="ECO:0000313" key="2">
    <source>
        <dbReference type="Proteomes" id="UP001331515"/>
    </source>
</evidence>
<keyword evidence="2" id="KW-1185">Reference proteome</keyword>
<gene>
    <name evidence="1" type="ORF">CgunFtcFv8_015078</name>
</gene>
<comment type="caution">
    <text evidence="1">The sequence shown here is derived from an EMBL/GenBank/DDBJ whole genome shotgun (WGS) entry which is preliminary data.</text>
</comment>
<reference evidence="1 2" key="1">
    <citation type="journal article" date="2023" name="Mol. Biol. Evol.">
        <title>Genomics of Secondarily Temperate Adaptation in the Only Non-Antarctic Icefish.</title>
        <authorList>
            <person name="Rivera-Colon A.G."/>
            <person name="Rayamajhi N."/>
            <person name="Minhas B.F."/>
            <person name="Madrigal G."/>
            <person name="Bilyk K.T."/>
            <person name="Yoon V."/>
            <person name="Hune M."/>
            <person name="Gregory S."/>
            <person name="Cheng C.H.C."/>
            <person name="Catchen J.M."/>
        </authorList>
    </citation>
    <scope>NUCLEOTIDE SEQUENCE [LARGE SCALE GENOMIC DNA]</scope>
    <source>
        <tissue evidence="1">White muscle</tissue>
    </source>
</reference>